<dbReference type="GO" id="GO:0044550">
    <property type="term" value="P:secondary metabolite biosynthetic process"/>
    <property type="evidence" value="ECO:0007669"/>
    <property type="project" value="TreeGrafter"/>
</dbReference>
<reference evidence="4" key="1">
    <citation type="submission" date="2023-10" db="EMBL/GenBank/DDBJ databases">
        <title>Genome assembly of Pristionchus species.</title>
        <authorList>
            <person name="Yoshida K."/>
            <person name="Sommer R.J."/>
        </authorList>
    </citation>
    <scope>NUCLEOTIDE SEQUENCE</scope>
    <source>
        <strain evidence="4">RS5133</strain>
    </source>
</reference>
<dbReference type="InterPro" id="IPR036736">
    <property type="entry name" value="ACP-like_sf"/>
</dbReference>
<dbReference type="PANTHER" id="PTHR45527">
    <property type="entry name" value="NONRIBOSOMAL PEPTIDE SYNTHETASE"/>
    <property type="match status" value="1"/>
</dbReference>
<dbReference type="SUPFAM" id="SSF56801">
    <property type="entry name" value="Acetyl-CoA synthetase-like"/>
    <property type="match status" value="1"/>
</dbReference>
<dbReference type="GO" id="GO:0031177">
    <property type="term" value="F:phosphopantetheine binding"/>
    <property type="evidence" value="ECO:0007669"/>
    <property type="project" value="TreeGrafter"/>
</dbReference>
<keyword evidence="1" id="KW-0596">Phosphopantetheine</keyword>
<dbReference type="Gene3D" id="1.10.1200.10">
    <property type="entry name" value="ACP-like"/>
    <property type="match status" value="1"/>
</dbReference>
<dbReference type="GO" id="GO:0005737">
    <property type="term" value="C:cytoplasm"/>
    <property type="evidence" value="ECO:0007669"/>
    <property type="project" value="TreeGrafter"/>
</dbReference>
<dbReference type="Pfam" id="PF00501">
    <property type="entry name" value="AMP-binding"/>
    <property type="match status" value="1"/>
</dbReference>
<dbReference type="Proteomes" id="UP001432322">
    <property type="component" value="Unassembled WGS sequence"/>
</dbReference>
<feature type="non-terminal residue" evidence="4">
    <location>
        <position position="1270"/>
    </location>
</feature>
<dbReference type="Gene3D" id="3.30.559.30">
    <property type="entry name" value="Nonribosomal peptide synthetase, condensation domain"/>
    <property type="match status" value="2"/>
</dbReference>
<protein>
    <recommendedName>
        <fullName evidence="3">Carrier domain-containing protein</fullName>
    </recommendedName>
</protein>
<name>A0AAV5W283_9BILA</name>
<dbReference type="InterPro" id="IPR001242">
    <property type="entry name" value="Condensation_dom"/>
</dbReference>
<evidence type="ECO:0000259" key="3">
    <source>
        <dbReference type="PROSITE" id="PS50075"/>
    </source>
</evidence>
<dbReference type="Gene3D" id="3.30.559.10">
    <property type="entry name" value="Chloramphenicol acetyltransferase-like domain"/>
    <property type="match status" value="1"/>
</dbReference>
<feature type="domain" description="Carrier" evidence="3">
    <location>
        <begin position="1196"/>
        <end position="1270"/>
    </location>
</feature>
<dbReference type="Gene3D" id="3.40.50.12780">
    <property type="entry name" value="N-terminal domain of ligase-like"/>
    <property type="match status" value="1"/>
</dbReference>
<dbReference type="PANTHER" id="PTHR45527:SF1">
    <property type="entry name" value="FATTY ACID SYNTHASE"/>
    <property type="match status" value="1"/>
</dbReference>
<dbReference type="InterPro" id="IPR020459">
    <property type="entry name" value="AMP-binding"/>
</dbReference>
<accession>A0AAV5W283</accession>
<dbReference type="SUPFAM" id="SSF52777">
    <property type="entry name" value="CoA-dependent acyltransferases"/>
    <property type="match status" value="3"/>
</dbReference>
<comment type="caution">
    <text evidence="4">The sequence shown here is derived from an EMBL/GenBank/DDBJ whole genome shotgun (WGS) entry which is preliminary data.</text>
</comment>
<dbReference type="InterPro" id="IPR000873">
    <property type="entry name" value="AMP-dep_synth/lig_dom"/>
</dbReference>
<dbReference type="InterPro" id="IPR042099">
    <property type="entry name" value="ANL_N_sf"/>
</dbReference>
<evidence type="ECO:0000313" key="5">
    <source>
        <dbReference type="Proteomes" id="UP001432322"/>
    </source>
</evidence>
<evidence type="ECO:0000313" key="4">
    <source>
        <dbReference type="EMBL" id="GMT24824.1"/>
    </source>
</evidence>
<keyword evidence="2" id="KW-0597">Phosphoprotein</keyword>
<keyword evidence="5" id="KW-1185">Reference proteome</keyword>
<dbReference type="EMBL" id="BTSY01000004">
    <property type="protein sequence ID" value="GMT24824.1"/>
    <property type="molecule type" value="Genomic_DNA"/>
</dbReference>
<dbReference type="InterPro" id="IPR020845">
    <property type="entry name" value="AMP-binding_CS"/>
</dbReference>
<dbReference type="PROSITE" id="PS50075">
    <property type="entry name" value="CARRIER"/>
    <property type="match status" value="1"/>
</dbReference>
<dbReference type="PROSITE" id="PS00455">
    <property type="entry name" value="AMP_BINDING"/>
    <property type="match status" value="1"/>
</dbReference>
<sequence>DLQATPDHLSYWWSYLDRFVFNPIRLRPRTLQTTLKAGCIARNFNSLSAPVTQLYSTYHCTPFVVYLASLGSVLQRHSLKPDAPVSVAWPADLRSATDNDIVGFATNTLVTVIDQQKRSVAEMIARTSQDVLSGLDHRHTDLSKFSNISSLFDVMLVMDPFSMAGGEDFELVEERMKFTKFPLTLFVQHSSMDVMLTAHFMEQLFDDAVASRILDEWMQLLISWASGKALSVCPPIAHSDTIVERSGQFVRVKDLQCICQSFVKSNASYENGKIILEYDKSVEESSVVHFIKHNVPLFLHPDIIRPLVSSPPSSLPLTPQQSQMYFLSQQDNNNNHYNVPFVQRFEKKIVKLDLLILALHFIRQSNEALRTHLIEMDGEPRQAVVSATESHFCIAPSQVPCDTVGERLLSRKELCLDLDKTPARLSLLDTGDELILFLVISHIICDGWSTSVLQQMLTGFYDQLSRGELPAMRKNSFEGYQKALDNYSAMETGDENYVKKIIGGIGNVTSALCTLHGKEMYHTFCLDHSLAAPLNRYASHHKTTPFSVLLRAIVKSVHLVFGIDRLTVGTPVANRTPSNIDVIGCFMNTLTIPVDATSTEVSFYNEVRMALQLNIPNFELLRVVRTELKTHDVNLFEVFVNCRYGMESESNLAMDGVKSSEIHLLPPIYPLEVYIEVEKEEYIIQVKMKRSDEETIRNVADAILQSLRSIVSTNTVEETRVWTSSSERSDIPSSDLASILQRNSQLCPDLAAIITPLRSLTYSELWNELTAMATLIREEFFTTSGGLLRPDDVVGIKMQHGEDALLTCLAVLIAGGAYLPLLDNWPQSRVRHAVGETNCSMVIEELNVDGRRKETERRWRRRNMIDDAAYVIYTSGTTGKPKGVVAAHRGVVNMLNSTTRNLSIRMDDVVYQFTKFVFDNSVLEVWLSLASSSTLFIDTVPFTHHRFIENLHRFGITHALLFPGLVAAFSEDQLVSMARLRAWCMGAEKASQQLVDMAIERGINIVQVYGPTETTTYALSRFMKRGDHANNLGRQLLNTELAVRTDENGIGELLISGQGLMRGYIGRTKDESFRDGFYATGDVVRVQKDGTVIFVGRNDNQVKVRGYRIELNEVENVLLRVAEQIKVLHIEEHQQLVAFVKGSLTTRDYRSRCAEALPDYMIPSRFFVLDEFPLTDNAKVDVSKLRMMLGDKKESDNAINQKYDTDKRLLGVLKKVGFRFVSLDDNFVEIGGQSIIAMRIVAEIEIEFGVVVSTHELYQTRTMRELIPLL</sequence>
<dbReference type="InterPro" id="IPR009081">
    <property type="entry name" value="PP-bd_ACP"/>
</dbReference>
<dbReference type="Pfam" id="PF00668">
    <property type="entry name" value="Condensation"/>
    <property type="match status" value="2"/>
</dbReference>
<dbReference type="GO" id="GO:0043041">
    <property type="term" value="P:amino acid activation for nonribosomal peptide biosynthetic process"/>
    <property type="evidence" value="ECO:0007669"/>
    <property type="project" value="TreeGrafter"/>
</dbReference>
<dbReference type="InterPro" id="IPR045851">
    <property type="entry name" value="AMP-bd_C_sf"/>
</dbReference>
<proteinExistence type="predicted"/>
<dbReference type="Pfam" id="PF00550">
    <property type="entry name" value="PP-binding"/>
    <property type="match status" value="1"/>
</dbReference>
<dbReference type="AlphaFoldDB" id="A0AAV5W283"/>
<dbReference type="SUPFAM" id="SSF47336">
    <property type="entry name" value="ACP-like"/>
    <property type="match status" value="1"/>
</dbReference>
<dbReference type="GO" id="GO:0003824">
    <property type="term" value="F:catalytic activity"/>
    <property type="evidence" value="ECO:0007669"/>
    <property type="project" value="InterPro"/>
</dbReference>
<evidence type="ECO:0000256" key="2">
    <source>
        <dbReference type="ARBA" id="ARBA00022553"/>
    </source>
</evidence>
<gene>
    <name evidence="4" type="ORF">PFISCL1PPCAC_16121</name>
</gene>
<dbReference type="PRINTS" id="PR00154">
    <property type="entry name" value="AMPBINDING"/>
</dbReference>
<dbReference type="Gene3D" id="3.30.300.30">
    <property type="match status" value="1"/>
</dbReference>
<evidence type="ECO:0000256" key="1">
    <source>
        <dbReference type="ARBA" id="ARBA00022450"/>
    </source>
</evidence>
<feature type="non-terminal residue" evidence="4">
    <location>
        <position position="1"/>
    </location>
</feature>
<dbReference type="InterPro" id="IPR023213">
    <property type="entry name" value="CAT-like_dom_sf"/>
</dbReference>
<organism evidence="4 5">
    <name type="scientific">Pristionchus fissidentatus</name>
    <dbReference type="NCBI Taxonomy" id="1538716"/>
    <lineage>
        <taxon>Eukaryota</taxon>
        <taxon>Metazoa</taxon>
        <taxon>Ecdysozoa</taxon>
        <taxon>Nematoda</taxon>
        <taxon>Chromadorea</taxon>
        <taxon>Rhabditida</taxon>
        <taxon>Rhabditina</taxon>
        <taxon>Diplogasteromorpha</taxon>
        <taxon>Diplogasteroidea</taxon>
        <taxon>Neodiplogasteridae</taxon>
        <taxon>Pristionchus</taxon>
    </lineage>
</organism>